<dbReference type="EMBL" id="LKEA01000001">
    <property type="protein sequence ID" value="ROW12612.1"/>
    <property type="molecule type" value="Genomic_DNA"/>
</dbReference>
<name>A0A423X9I4_9PEZI</name>
<dbReference type="Pfam" id="PF09598">
    <property type="entry name" value="Stm1_N"/>
    <property type="match status" value="1"/>
</dbReference>
<dbReference type="GO" id="GO:0005737">
    <property type="term" value="C:cytoplasm"/>
    <property type="evidence" value="ECO:0007669"/>
    <property type="project" value="UniProtKB-SubCell"/>
</dbReference>
<dbReference type="InterPro" id="IPR019084">
    <property type="entry name" value="STM1-like_N"/>
</dbReference>
<feature type="compositionally biased region" description="Basic and acidic residues" evidence="3">
    <location>
        <begin position="200"/>
        <end position="209"/>
    </location>
</feature>
<comment type="caution">
    <text evidence="5">The sequence shown here is derived from an EMBL/GenBank/DDBJ whole genome shotgun (WGS) entry which is preliminary data.</text>
</comment>
<comment type="subcellular location">
    <subcellularLocation>
        <location evidence="1">Cytoplasm</location>
    </subcellularLocation>
</comment>
<dbReference type="Gene3D" id="6.10.140.1040">
    <property type="match status" value="1"/>
</dbReference>
<proteinExistence type="predicted"/>
<dbReference type="OrthoDB" id="5426471at2759"/>
<feature type="compositionally biased region" description="Acidic residues" evidence="3">
    <location>
        <begin position="160"/>
        <end position="170"/>
    </location>
</feature>
<dbReference type="GO" id="GO:0005634">
    <property type="term" value="C:nucleus"/>
    <property type="evidence" value="ECO:0007669"/>
    <property type="project" value="TreeGrafter"/>
</dbReference>
<dbReference type="SMART" id="SM01233">
    <property type="entry name" value="HABP4_PAI-RBP1"/>
    <property type="match status" value="1"/>
</dbReference>
<feature type="compositionally biased region" description="Low complexity" evidence="3">
    <location>
        <begin position="293"/>
        <end position="302"/>
    </location>
</feature>
<evidence type="ECO:0000259" key="4">
    <source>
        <dbReference type="SMART" id="SM01233"/>
    </source>
</evidence>
<keyword evidence="6" id="KW-1185">Reference proteome</keyword>
<evidence type="ECO:0000256" key="3">
    <source>
        <dbReference type="SAM" id="MobiDB-lite"/>
    </source>
</evidence>
<evidence type="ECO:0000256" key="2">
    <source>
        <dbReference type="ARBA" id="ARBA00022490"/>
    </source>
</evidence>
<accession>A0A423X9I4</accession>
<organism evidence="5 6">
    <name type="scientific">Cytospora schulzeri</name>
    <dbReference type="NCBI Taxonomy" id="448051"/>
    <lineage>
        <taxon>Eukaryota</taxon>
        <taxon>Fungi</taxon>
        <taxon>Dikarya</taxon>
        <taxon>Ascomycota</taxon>
        <taxon>Pezizomycotina</taxon>
        <taxon>Sordariomycetes</taxon>
        <taxon>Sordariomycetidae</taxon>
        <taxon>Diaporthales</taxon>
        <taxon>Cytosporaceae</taxon>
        <taxon>Cytospora</taxon>
    </lineage>
</organism>
<keyword evidence="2" id="KW-0963">Cytoplasm</keyword>
<evidence type="ECO:0000313" key="6">
    <source>
        <dbReference type="Proteomes" id="UP000283895"/>
    </source>
</evidence>
<dbReference type="AlphaFoldDB" id="A0A423X9I4"/>
<dbReference type="InterPro" id="IPR006861">
    <property type="entry name" value="HABP4_PAIRBP1-bd"/>
</dbReference>
<feature type="region of interest" description="Disordered" evidence="3">
    <location>
        <begin position="1"/>
        <end position="172"/>
    </location>
</feature>
<feature type="compositionally biased region" description="Gly residues" evidence="3">
    <location>
        <begin position="279"/>
        <end position="292"/>
    </location>
</feature>
<feature type="compositionally biased region" description="Basic residues" evidence="3">
    <location>
        <begin position="230"/>
        <end position="239"/>
    </location>
</feature>
<dbReference type="PANTHER" id="PTHR12299:SF17">
    <property type="entry name" value="AT19571P-RELATED"/>
    <property type="match status" value="1"/>
</dbReference>
<dbReference type="PANTHER" id="PTHR12299">
    <property type="entry name" value="HYALURONIC ACID-BINDING PROTEIN 4"/>
    <property type="match status" value="1"/>
</dbReference>
<feature type="region of interest" description="Disordered" evidence="3">
    <location>
        <begin position="197"/>
        <end position="325"/>
    </location>
</feature>
<evidence type="ECO:0000313" key="5">
    <source>
        <dbReference type="EMBL" id="ROW12612.1"/>
    </source>
</evidence>
<feature type="compositionally biased region" description="Polar residues" evidence="3">
    <location>
        <begin position="20"/>
        <end position="37"/>
    </location>
</feature>
<evidence type="ECO:0000256" key="1">
    <source>
        <dbReference type="ARBA" id="ARBA00004496"/>
    </source>
</evidence>
<protein>
    <recommendedName>
        <fullName evidence="4">Hyaluronan/mRNA-binding protein domain-containing protein</fullName>
    </recommendedName>
</protein>
<feature type="domain" description="Hyaluronan/mRNA-binding protein" evidence="4">
    <location>
        <begin position="109"/>
        <end position="204"/>
    </location>
</feature>
<dbReference type="Proteomes" id="UP000283895">
    <property type="component" value="Unassembled WGS sequence"/>
</dbReference>
<sequence length="325" mass="33732">MSVASKNLYDLLGNDVEGSETPSAPLNPVTKTSTKTGKANPDGTAPVKSDAATGSRSAPRGGFNANETAFRDGGVGPGANRRKPTDETRGGARGGRGARARGGRGATHHRNADDRHSKNVASGGSDKTAAKAWGPQEGEAEFKDEQAGEAIAQTEQKDAEAEDVEAEDKEPEVQQITLEAYLAEQAEKKAALNAAQAVRKANEGDDKKWAGAKPLAKEDDEDFIAGSAGKKLRERKQKQKQTVEYDGRWQESNTTTERPRGGRGGARGGAERGERRGGPRGGARGGPRGGPNAGPRAAPQAGPRGGRGAAPINPNDASAFPALGQ</sequence>
<feature type="compositionally biased region" description="Basic residues" evidence="3">
    <location>
        <begin position="96"/>
        <end position="109"/>
    </location>
</feature>
<dbReference type="GO" id="GO:0003723">
    <property type="term" value="F:RNA binding"/>
    <property type="evidence" value="ECO:0007669"/>
    <property type="project" value="InterPro"/>
</dbReference>
<gene>
    <name evidence="5" type="ORF">VMCG_00352</name>
</gene>
<reference evidence="5 6" key="1">
    <citation type="submission" date="2015-09" db="EMBL/GenBank/DDBJ databases">
        <title>Host preference determinants of Valsa canker pathogens revealed by comparative genomics.</title>
        <authorList>
            <person name="Yin Z."/>
            <person name="Huang L."/>
        </authorList>
    </citation>
    <scope>NUCLEOTIDE SEQUENCE [LARGE SCALE GENOMIC DNA]</scope>
    <source>
        <strain evidence="5 6">03-1</strain>
    </source>
</reference>
<dbReference type="InterPro" id="IPR039764">
    <property type="entry name" value="HABP4/SERBP1-like"/>
</dbReference>
<dbReference type="STRING" id="356882.A0A423X9I4"/>